<dbReference type="Gene3D" id="3.90.850.10">
    <property type="entry name" value="Fumarylacetoacetase-like, C-terminal domain"/>
    <property type="match status" value="1"/>
</dbReference>
<dbReference type="InterPro" id="IPR036663">
    <property type="entry name" value="Fumarylacetoacetase_C_sf"/>
</dbReference>
<feature type="domain" description="Fumarylacetoacetase-like C-terminal" evidence="3">
    <location>
        <begin position="79"/>
        <end position="289"/>
    </location>
</feature>
<evidence type="ECO:0000313" key="5">
    <source>
        <dbReference type="Proteomes" id="UP000182652"/>
    </source>
</evidence>
<protein>
    <submittedName>
        <fullName evidence="4">2-keto-4-pentenoate hydratase/2-oxohepta-3-ene-1,7-dioic acid hydratase (Catechol pathway)</fullName>
    </submittedName>
</protein>
<dbReference type="GO" id="GO:0003824">
    <property type="term" value="F:catalytic activity"/>
    <property type="evidence" value="ECO:0007669"/>
    <property type="project" value="InterPro"/>
</dbReference>
<dbReference type="SUPFAM" id="SSF56529">
    <property type="entry name" value="FAH"/>
    <property type="match status" value="1"/>
</dbReference>
<dbReference type="RefSeq" id="WP_066213848.1">
    <property type="nucleotide sequence ID" value="NZ_FNSN01000003.1"/>
</dbReference>
<proteinExistence type="inferred from homology"/>
<reference evidence="4 5" key="1">
    <citation type="submission" date="2016-10" db="EMBL/GenBank/DDBJ databases">
        <authorList>
            <person name="de Groot N.N."/>
        </authorList>
    </citation>
    <scope>NUCLEOTIDE SEQUENCE [LARGE SCALE GENOMIC DNA]</scope>
    <source>
        <strain evidence="4 5">DSM 10495</strain>
    </source>
</reference>
<evidence type="ECO:0000256" key="2">
    <source>
        <dbReference type="ARBA" id="ARBA00022723"/>
    </source>
</evidence>
<organism evidence="4 5">
    <name type="scientific">Arthrobacter woluwensis</name>
    <dbReference type="NCBI Taxonomy" id="156980"/>
    <lineage>
        <taxon>Bacteria</taxon>
        <taxon>Bacillati</taxon>
        <taxon>Actinomycetota</taxon>
        <taxon>Actinomycetes</taxon>
        <taxon>Micrococcales</taxon>
        <taxon>Micrococcaceae</taxon>
        <taxon>Arthrobacter</taxon>
    </lineage>
</organism>
<dbReference type="EMBL" id="FNSN01000003">
    <property type="protein sequence ID" value="SEB56660.1"/>
    <property type="molecule type" value="Genomic_DNA"/>
</dbReference>
<dbReference type="STRING" id="156980.SAMN04489745_0596"/>
<dbReference type="GO" id="GO:0046872">
    <property type="term" value="F:metal ion binding"/>
    <property type="evidence" value="ECO:0007669"/>
    <property type="project" value="UniProtKB-KW"/>
</dbReference>
<dbReference type="GO" id="GO:0044281">
    <property type="term" value="P:small molecule metabolic process"/>
    <property type="evidence" value="ECO:0007669"/>
    <property type="project" value="UniProtKB-ARBA"/>
</dbReference>
<dbReference type="PANTHER" id="PTHR42796:SF4">
    <property type="entry name" value="FUMARYLACETOACETATE HYDROLASE DOMAIN-CONTAINING PROTEIN 2A"/>
    <property type="match status" value="1"/>
</dbReference>
<evidence type="ECO:0000259" key="3">
    <source>
        <dbReference type="Pfam" id="PF01557"/>
    </source>
</evidence>
<accession>A0A1H4KDN0</accession>
<name>A0A1H4KDN0_9MICC</name>
<keyword evidence="2" id="KW-0479">Metal-binding</keyword>
<dbReference type="InterPro" id="IPR051121">
    <property type="entry name" value="FAH"/>
</dbReference>
<gene>
    <name evidence="4" type="ORF">SAMN04489745_0596</name>
</gene>
<evidence type="ECO:0000313" key="4">
    <source>
        <dbReference type="EMBL" id="SEB56660.1"/>
    </source>
</evidence>
<keyword evidence="5" id="KW-1185">Reference proteome</keyword>
<dbReference type="Pfam" id="PF01557">
    <property type="entry name" value="FAA_hydrolase"/>
    <property type="match status" value="1"/>
</dbReference>
<comment type="similarity">
    <text evidence="1">Belongs to the FAH family.</text>
</comment>
<sequence>MTLKFARFGSLGAEEPVVVVDDANGRTRHFSLLPLTQDIDSAFLSRDFVAETQLALDAGRLPAVAPSARIGAPVARPGTVVGIGLNYAAHAAESGLEPPASPVVFLKPANTVAGPYDEFPGLPGSEQLDWEVELGLVIGRHAHLLADEHEAQAAIAGYVLANDLSERSLQLGGAGGQWTKGKSLPGSTPLGPWLVPAVGADGMPFDVSSLPLATRVNGVECQRSTTADMVFRAAFLVHHVSQFMALEPGDVIITGTPEGVAMSGRFEYLKHGDVVEIEAPGLGAQRVVVG</sequence>
<evidence type="ECO:0000256" key="1">
    <source>
        <dbReference type="ARBA" id="ARBA00010211"/>
    </source>
</evidence>
<dbReference type="InterPro" id="IPR011234">
    <property type="entry name" value="Fumarylacetoacetase-like_C"/>
</dbReference>
<dbReference type="PANTHER" id="PTHR42796">
    <property type="entry name" value="FUMARYLACETOACETATE HYDROLASE DOMAIN-CONTAINING PROTEIN 2A-RELATED"/>
    <property type="match status" value="1"/>
</dbReference>
<dbReference type="Proteomes" id="UP000182652">
    <property type="component" value="Unassembled WGS sequence"/>
</dbReference>
<dbReference type="AlphaFoldDB" id="A0A1H4KDN0"/>